<feature type="repeat" description="TPR" evidence="1">
    <location>
        <begin position="176"/>
        <end position="209"/>
    </location>
</feature>
<dbReference type="Pfam" id="PF13432">
    <property type="entry name" value="TPR_16"/>
    <property type="match status" value="1"/>
</dbReference>
<proteinExistence type="predicted"/>
<gene>
    <name evidence="3" type="ORF">ACFS7Z_08185</name>
</gene>
<evidence type="ECO:0000313" key="4">
    <source>
        <dbReference type="Proteomes" id="UP001597641"/>
    </source>
</evidence>
<dbReference type="Proteomes" id="UP001597641">
    <property type="component" value="Unassembled WGS sequence"/>
</dbReference>
<dbReference type="InterPro" id="IPR011990">
    <property type="entry name" value="TPR-like_helical_dom_sf"/>
</dbReference>
<accession>A0ABW6BRG2</accession>
<reference evidence="4" key="1">
    <citation type="journal article" date="2019" name="Int. J. Syst. Evol. Microbiol.">
        <title>The Global Catalogue of Microorganisms (GCM) 10K type strain sequencing project: providing services to taxonomists for standard genome sequencing and annotation.</title>
        <authorList>
            <consortium name="The Broad Institute Genomics Platform"/>
            <consortium name="The Broad Institute Genome Sequencing Center for Infectious Disease"/>
            <person name="Wu L."/>
            <person name="Ma J."/>
        </authorList>
    </citation>
    <scope>NUCLEOTIDE SEQUENCE [LARGE SCALE GENOMIC DNA]</scope>
    <source>
        <strain evidence="4">KCTC 23984</strain>
    </source>
</reference>
<evidence type="ECO:0000256" key="2">
    <source>
        <dbReference type="SAM" id="Phobius"/>
    </source>
</evidence>
<dbReference type="SUPFAM" id="SSF48452">
    <property type="entry name" value="TPR-like"/>
    <property type="match status" value="1"/>
</dbReference>
<dbReference type="PROSITE" id="PS50005">
    <property type="entry name" value="TPR"/>
    <property type="match status" value="1"/>
</dbReference>
<keyword evidence="2" id="KW-0472">Membrane</keyword>
<evidence type="ECO:0000256" key="1">
    <source>
        <dbReference type="PROSITE-ProRule" id="PRU00339"/>
    </source>
</evidence>
<keyword evidence="2" id="KW-1133">Transmembrane helix</keyword>
<dbReference type="Pfam" id="PF13174">
    <property type="entry name" value="TPR_6"/>
    <property type="match status" value="1"/>
</dbReference>
<keyword evidence="1" id="KW-0802">TPR repeat</keyword>
<protein>
    <submittedName>
        <fullName evidence="3">Tol-pal system YbgF family protein</fullName>
    </submittedName>
</protein>
<name>A0ABW6BRG2_9BACT</name>
<keyword evidence="4" id="KW-1185">Reference proteome</keyword>
<dbReference type="Gene3D" id="1.25.40.10">
    <property type="entry name" value="Tetratricopeptide repeat domain"/>
    <property type="match status" value="1"/>
</dbReference>
<comment type="caution">
    <text evidence="3">The sequence shown here is derived from an EMBL/GenBank/DDBJ whole genome shotgun (WGS) entry which is preliminary data.</text>
</comment>
<dbReference type="SMART" id="SM00028">
    <property type="entry name" value="TPR"/>
    <property type="match status" value="2"/>
</dbReference>
<dbReference type="EMBL" id="JBHUOX010000005">
    <property type="protein sequence ID" value="MFD3000335.1"/>
    <property type="molecule type" value="Genomic_DNA"/>
</dbReference>
<sequence>MNTDLYEKFEDYLNGEMSLEEKSQFEIVLSSDKELYSEFYLYRAIETEMRVHEGYSSNDSALRNSLQTLNKKYFNSNQQQTGKVVQLYSSHFFRTAVAVAASVVVLLIAYIVLFQPEQSTQRLAENYFDEHLQQLSQTMDASTDSLQLGIAAYNNKEYSKALQYFKGVYHNHPENSEAKRNIGLTYLATEEYDKALQHFDELASVDSLYSNPGLFLKAVTLMLRNEEGDKQEAKQLLQQVVKEEAEGSREATKWLERI</sequence>
<evidence type="ECO:0000313" key="3">
    <source>
        <dbReference type="EMBL" id="MFD3000335.1"/>
    </source>
</evidence>
<dbReference type="InterPro" id="IPR019734">
    <property type="entry name" value="TPR_rpt"/>
</dbReference>
<organism evidence="3 4">
    <name type="scientific">Pontibacter toksunensis</name>
    <dbReference type="NCBI Taxonomy" id="1332631"/>
    <lineage>
        <taxon>Bacteria</taxon>
        <taxon>Pseudomonadati</taxon>
        <taxon>Bacteroidota</taxon>
        <taxon>Cytophagia</taxon>
        <taxon>Cytophagales</taxon>
        <taxon>Hymenobacteraceae</taxon>
        <taxon>Pontibacter</taxon>
    </lineage>
</organism>
<keyword evidence="2" id="KW-0812">Transmembrane</keyword>
<feature type="transmembrane region" description="Helical" evidence="2">
    <location>
        <begin position="92"/>
        <end position="113"/>
    </location>
</feature>
<dbReference type="RefSeq" id="WP_377483246.1">
    <property type="nucleotide sequence ID" value="NZ_JBHUOX010000005.1"/>
</dbReference>